<evidence type="ECO:0000256" key="14">
    <source>
        <dbReference type="ARBA" id="ARBA00022991"/>
    </source>
</evidence>
<dbReference type="InterPro" id="IPR000014">
    <property type="entry name" value="PAS"/>
</dbReference>
<evidence type="ECO:0000256" key="4">
    <source>
        <dbReference type="ARBA" id="ARBA00022543"/>
    </source>
</evidence>
<evidence type="ECO:0000256" key="16">
    <source>
        <dbReference type="ARBA" id="ARBA00023170"/>
    </source>
</evidence>
<dbReference type="CDD" id="cd00130">
    <property type="entry name" value="PAS"/>
    <property type="match status" value="1"/>
</dbReference>
<dbReference type="EMBL" id="PJNW01000018">
    <property type="protein sequence ID" value="PKR87432.1"/>
    <property type="molecule type" value="Genomic_DNA"/>
</dbReference>
<protein>
    <recommendedName>
        <fullName evidence="3">Blue-light-activated histidine kinase</fullName>
        <ecNumber evidence="2">2.7.13.3</ecNumber>
    </recommendedName>
</protein>
<dbReference type="Gene3D" id="3.30.450.20">
    <property type="entry name" value="PAS domain"/>
    <property type="match status" value="3"/>
</dbReference>
<evidence type="ECO:0000256" key="8">
    <source>
        <dbReference type="ARBA" id="ARBA00022643"/>
    </source>
</evidence>
<evidence type="ECO:0000256" key="2">
    <source>
        <dbReference type="ARBA" id="ARBA00012438"/>
    </source>
</evidence>
<evidence type="ECO:0000256" key="3">
    <source>
        <dbReference type="ARBA" id="ARBA00021740"/>
    </source>
</evidence>
<dbReference type="InterPro" id="IPR013656">
    <property type="entry name" value="PAS_4"/>
</dbReference>
<dbReference type="Gene3D" id="3.30.565.10">
    <property type="entry name" value="Histidine kinase-like ATPase, C-terminal domain"/>
    <property type="match status" value="1"/>
</dbReference>
<keyword evidence="19" id="KW-1185">Reference proteome</keyword>
<feature type="domain" description="PAC" evidence="17">
    <location>
        <begin position="245"/>
        <end position="299"/>
    </location>
</feature>
<dbReference type="InterPro" id="IPR001610">
    <property type="entry name" value="PAC"/>
</dbReference>
<feature type="domain" description="PAC" evidence="17">
    <location>
        <begin position="373"/>
        <end position="426"/>
    </location>
</feature>
<comment type="catalytic activity">
    <reaction evidence="1">
        <text>ATP + protein L-histidine = ADP + protein N-phospho-L-histidine.</text>
        <dbReference type="EC" id="2.7.13.3"/>
    </reaction>
</comment>
<evidence type="ECO:0000256" key="12">
    <source>
        <dbReference type="ARBA" id="ARBA00022777"/>
    </source>
</evidence>
<keyword evidence="6" id="KW-0716">Sensory transduction</keyword>
<evidence type="ECO:0000256" key="15">
    <source>
        <dbReference type="ARBA" id="ARBA00023026"/>
    </source>
</evidence>
<dbReference type="SMART" id="SM00911">
    <property type="entry name" value="HWE_HK"/>
    <property type="match status" value="1"/>
</dbReference>
<evidence type="ECO:0000256" key="6">
    <source>
        <dbReference type="ARBA" id="ARBA00022606"/>
    </source>
</evidence>
<accession>A0A2N3LRY5</accession>
<dbReference type="SMART" id="SM00086">
    <property type="entry name" value="PAC"/>
    <property type="match status" value="2"/>
</dbReference>
<keyword evidence="5" id="KW-0597">Phosphoprotein</keyword>
<dbReference type="AlphaFoldDB" id="A0A2N3LRY5"/>
<dbReference type="OrthoDB" id="7185134at2"/>
<dbReference type="InterPro" id="IPR036890">
    <property type="entry name" value="HATPase_C_sf"/>
</dbReference>
<dbReference type="Gene3D" id="2.10.70.100">
    <property type="match status" value="1"/>
</dbReference>
<name>A0A2N3LRY5_9HYPH</name>
<keyword evidence="7" id="KW-0285">Flavoprotein</keyword>
<keyword evidence="13" id="KW-0067">ATP-binding</keyword>
<keyword evidence="4" id="KW-0600">Photoreceptor protein</keyword>
<evidence type="ECO:0000259" key="17">
    <source>
        <dbReference type="PROSITE" id="PS50113"/>
    </source>
</evidence>
<dbReference type="GO" id="GO:0004673">
    <property type="term" value="F:protein histidine kinase activity"/>
    <property type="evidence" value="ECO:0007669"/>
    <property type="project" value="UniProtKB-EC"/>
</dbReference>
<dbReference type="PANTHER" id="PTHR41523">
    <property type="entry name" value="TWO-COMPONENT SYSTEM SENSOR PROTEIN"/>
    <property type="match status" value="1"/>
</dbReference>
<dbReference type="PROSITE" id="PS50113">
    <property type="entry name" value="PAC"/>
    <property type="match status" value="2"/>
</dbReference>
<dbReference type="InterPro" id="IPR035965">
    <property type="entry name" value="PAS-like_dom_sf"/>
</dbReference>
<keyword evidence="9" id="KW-0808">Transferase</keyword>
<comment type="caution">
    <text evidence="18">The sequence shown here is derived from an EMBL/GenBank/DDBJ whole genome shotgun (WGS) entry which is preliminary data.</text>
</comment>
<evidence type="ECO:0000256" key="13">
    <source>
        <dbReference type="ARBA" id="ARBA00022840"/>
    </source>
</evidence>
<dbReference type="Pfam" id="PF07536">
    <property type="entry name" value="HWE_HK"/>
    <property type="match status" value="1"/>
</dbReference>
<dbReference type="SUPFAM" id="SSF55785">
    <property type="entry name" value="PYP-like sensor domain (PAS domain)"/>
    <property type="match status" value="3"/>
</dbReference>
<keyword evidence="15" id="KW-0843">Virulence</keyword>
<keyword evidence="11" id="KW-0547">Nucleotide-binding</keyword>
<dbReference type="InterPro" id="IPR011102">
    <property type="entry name" value="Sig_transdc_His_kinase_HWE"/>
</dbReference>
<dbReference type="Pfam" id="PF08448">
    <property type="entry name" value="PAS_4"/>
    <property type="match status" value="2"/>
</dbReference>
<evidence type="ECO:0000313" key="19">
    <source>
        <dbReference type="Proteomes" id="UP000233491"/>
    </source>
</evidence>
<dbReference type="InterPro" id="IPR013655">
    <property type="entry name" value="PAS_fold_3"/>
</dbReference>
<dbReference type="Proteomes" id="UP000233491">
    <property type="component" value="Unassembled WGS sequence"/>
</dbReference>
<dbReference type="PANTHER" id="PTHR41523:SF8">
    <property type="entry name" value="ETHYLENE RESPONSE SENSOR PROTEIN"/>
    <property type="match status" value="1"/>
</dbReference>
<dbReference type="GO" id="GO:0005524">
    <property type="term" value="F:ATP binding"/>
    <property type="evidence" value="ECO:0007669"/>
    <property type="project" value="UniProtKB-KW"/>
</dbReference>
<evidence type="ECO:0000256" key="11">
    <source>
        <dbReference type="ARBA" id="ARBA00022741"/>
    </source>
</evidence>
<organism evidence="18 19">
    <name type="scientific">Pleomorphomonas diazotrophica</name>
    <dbReference type="NCBI Taxonomy" id="1166257"/>
    <lineage>
        <taxon>Bacteria</taxon>
        <taxon>Pseudomonadati</taxon>
        <taxon>Pseudomonadota</taxon>
        <taxon>Alphaproteobacteria</taxon>
        <taxon>Hyphomicrobiales</taxon>
        <taxon>Pleomorphomonadaceae</taxon>
        <taxon>Pleomorphomonas</taxon>
    </lineage>
</organism>
<sequence length="630" mass="69134">MKMFSKLAADDLDLKDIFNASANAYVILTRDLVIAGCNEAYLKAVGRDDRDEIVGRPMFEAFPADPASDEYRILNASFSRVLATNQPDHVALIPYNTSRPGEPPVVRFWSATHMPLRNKQGELAYILQHTEDVTELQALRERSARANMAESSVLARAQAVQTASDRLFGEIALMRDLFEQAPGFIAVLTGPNHVFQLANDAYRRLVGRDALVGLSVAEALPEVVGQGFIDILDEVWQTGAPYSGQGLPVFLSRPGGRSTLRHVDFVYQPIRDTQGEVTGIFVQGHDVTERWRAQRDLQRQTDLLRLAQEGGGFGTYDWDLQRRTVRGTRLFRELLQLPAEPEDVPVEEVLNRIHPDDVSRLVDQVSGGAGTSIDMPLELRLLIDGRITWIGARGIVVRDVHGQPERVLGAVHDLTQRKQIEERLDMVARESAHRVKNILTIMQIVAENTLRRATSIEAARKSLGDRIAALNRAQVRILAGPGDSRLDAIVRDTFAITYQLDDRIVIDAGGDAELGPRTSLGLALALHELITNALKYGALSTAKGKVYINWTVTPCPETEGARVTLDWREAGGPPVTGAAGKGFGSMLIRNSLAHDPAGRADWVAAPDGVRCQFVFSAKAVVAEAGEEMAG</sequence>
<evidence type="ECO:0000256" key="5">
    <source>
        <dbReference type="ARBA" id="ARBA00022553"/>
    </source>
</evidence>
<dbReference type="EC" id="2.7.13.3" evidence="2"/>
<reference evidence="18 19" key="1">
    <citation type="submission" date="2017-12" db="EMBL/GenBank/DDBJ databases">
        <title>Anaerobic carbon monoxide metabolism by Pleomorphomonas carboxyditropha sp. nov., a new mesophilic hydrogenogenic carboxidotroph.</title>
        <authorList>
            <person name="Esquivel-Elizondo S."/>
            <person name="Krajmalnik-Brown R."/>
        </authorList>
    </citation>
    <scope>NUCLEOTIDE SEQUENCE [LARGE SCALE GENOMIC DNA]</scope>
    <source>
        <strain evidence="18 19">R5-392</strain>
    </source>
</reference>
<evidence type="ECO:0000256" key="7">
    <source>
        <dbReference type="ARBA" id="ARBA00022630"/>
    </source>
</evidence>
<evidence type="ECO:0000256" key="9">
    <source>
        <dbReference type="ARBA" id="ARBA00022679"/>
    </source>
</evidence>
<evidence type="ECO:0000256" key="10">
    <source>
        <dbReference type="ARBA" id="ARBA00022737"/>
    </source>
</evidence>
<keyword evidence="10" id="KW-0677">Repeat</keyword>
<keyword evidence="8" id="KW-0288">FMN</keyword>
<dbReference type="GO" id="GO:0009881">
    <property type="term" value="F:photoreceptor activity"/>
    <property type="evidence" value="ECO:0007669"/>
    <property type="project" value="UniProtKB-KW"/>
</dbReference>
<evidence type="ECO:0000313" key="18">
    <source>
        <dbReference type="EMBL" id="PKR87432.1"/>
    </source>
</evidence>
<dbReference type="Pfam" id="PF08447">
    <property type="entry name" value="PAS_3"/>
    <property type="match status" value="1"/>
</dbReference>
<evidence type="ECO:0000256" key="1">
    <source>
        <dbReference type="ARBA" id="ARBA00000085"/>
    </source>
</evidence>
<dbReference type="SMART" id="SM00091">
    <property type="entry name" value="PAS"/>
    <property type="match status" value="3"/>
</dbReference>
<gene>
    <name evidence="18" type="ORF">CXZ10_19705</name>
</gene>
<keyword evidence="12" id="KW-0418">Kinase</keyword>
<dbReference type="InterPro" id="IPR000700">
    <property type="entry name" value="PAS-assoc_C"/>
</dbReference>
<keyword evidence="16" id="KW-0675">Receptor</keyword>
<keyword evidence="14" id="KW-0157">Chromophore</keyword>
<proteinExistence type="predicted"/>